<keyword evidence="2" id="KW-1185">Reference proteome</keyword>
<gene>
    <name evidence="1" type="ORF">DW016_09150</name>
</gene>
<protein>
    <submittedName>
        <fullName evidence="1">HPr family phosphocarrier protein</fullName>
    </submittedName>
</protein>
<dbReference type="GeneID" id="97192260"/>
<sequence length="75" mass="8610">MEHKRKIRLTPADVHEFVTSAEKCDFDIDVFYNRFTVDAKSILGVFSLDLNRTLTVQYAGIDPHFEATLNKFCVA</sequence>
<dbReference type="OrthoDB" id="1858199at2"/>
<proteinExistence type="predicted"/>
<organism evidence="1 2">
    <name type="scientific">Sellimonas intestinalis</name>
    <dbReference type="NCBI Taxonomy" id="1653434"/>
    <lineage>
        <taxon>Bacteria</taxon>
        <taxon>Bacillati</taxon>
        <taxon>Bacillota</taxon>
        <taxon>Clostridia</taxon>
        <taxon>Lachnospirales</taxon>
        <taxon>Lachnospiraceae</taxon>
        <taxon>Sellimonas</taxon>
    </lineage>
</organism>
<dbReference type="InterPro" id="IPR035895">
    <property type="entry name" value="HPr-like_sf"/>
</dbReference>
<accession>A0A3E3K2B5</accession>
<dbReference type="Proteomes" id="UP000261080">
    <property type="component" value="Unassembled WGS sequence"/>
</dbReference>
<dbReference type="EMBL" id="QVLX01000004">
    <property type="protein sequence ID" value="RGE87091.1"/>
    <property type="molecule type" value="Genomic_DNA"/>
</dbReference>
<evidence type="ECO:0000313" key="1">
    <source>
        <dbReference type="EMBL" id="RGE87091.1"/>
    </source>
</evidence>
<name>A0A3E3K2B5_9FIRM</name>
<comment type="caution">
    <text evidence="1">The sequence shown here is derived from an EMBL/GenBank/DDBJ whole genome shotgun (WGS) entry which is preliminary data.</text>
</comment>
<dbReference type="RefSeq" id="WP_024732180.1">
    <property type="nucleotide sequence ID" value="NZ_BAABYU010000001.1"/>
</dbReference>
<dbReference type="SUPFAM" id="SSF55594">
    <property type="entry name" value="HPr-like"/>
    <property type="match status" value="1"/>
</dbReference>
<dbReference type="AlphaFoldDB" id="A0A3E3K2B5"/>
<evidence type="ECO:0000313" key="2">
    <source>
        <dbReference type="Proteomes" id="UP000261080"/>
    </source>
</evidence>
<reference evidence="1 2" key="1">
    <citation type="submission" date="2018-08" db="EMBL/GenBank/DDBJ databases">
        <title>A genome reference for cultivated species of the human gut microbiota.</title>
        <authorList>
            <person name="Zou Y."/>
            <person name="Xue W."/>
            <person name="Luo G."/>
        </authorList>
    </citation>
    <scope>NUCLEOTIDE SEQUENCE [LARGE SCALE GENOMIC DNA]</scope>
    <source>
        <strain evidence="1 2">AF37-2AT</strain>
    </source>
</reference>
<dbReference type="Gene3D" id="3.30.1340.10">
    <property type="entry name" value="HPr-like"/>
    <property type="match status" value="1"/>
</dbReference>